<accession>A0A1A9HYB1</accession>
<dbReference type="Proteomes" id="UP000077667">
    <property type="component" value="Chromosome"/>
</dbReference>
<evidence type="ECO:0000313" key="1">
    <source>
        <dbReference type="EMBL" id="ANH80377.1"/>
    </source>
</evidence>
<gene>
    <name evidence="1" type="ORF">A8C56_04730</name>
</gene>
<reference evidence="1 2" key="1">
    <citation type="submission" date="2016-05" db="EMBL/GenBank/DDBJ databases">
        <title>Niabella ginsenosidivorans BS26 whole genome sequencing.</title>
        <authorList>
            <person name="Im W.T."/>
            <person name="Siddiqi M.Z."/>
        </authorList>
    </citation>
    <scope>NUCLEOTIDE SEQUENCE [LARGE SCALE GENOMIC DNA]</scope>
    <source>
        <strain evidence="1 2">BS26</strain>
    </source>
</reference>
<evidence type="ECO:0000313" key="2">
    <source>
        <dbReference type="Proteomes" id="UP000077667"/>
    </source>
</evidence>
<dbReference type="NCBIfam" id="TIGR04001">
    <property type="entry name" value="thiol_BshB1"/>
    <property type="match status" value="1"/>
</dbReference>
<dbReference type="SUPFAM" id="SSF102588">
    <property type="entry name" value="LmbE-like"/>
    <property type="match status" value="1"/>
</dbReference>
<dbReference type="STRING" id="1176587.A8C56_04730"/>
<dbReference type="InterPro" id="IPR024078">
    <property type="entry name" value="LmbE-like_dom_sf"/>
</dbReference>
<dbReference type="InterPro" id="IPR023842">
    <property type="entry name" value="Bacillithiol_biosynth_BshB1"/>
</dbReference>
<name>A0A1A9HYB1_9BACT</name>
<protein>
    <submittedName>
        <fullName evidence="1">Bacillithiol biosynthesis deacetylase BshB1</fullName>
    </submittedName>
</protein>
<sequence length="247" mass="27968">MKLDILAIGVHPDDVELCCAGTLLKEIRAGKKAGIIDLTQGELGTRGTKETRYKEAADAAEIMGVAVRENLKMRDGFFKNDEKHQLKLIKTIRKYQPDIILGNVLNDRHPDHGRAGHLINDACFLSGLSKIETKNDDGTPQEKWRPAYFFQYMQDWYHEPDLIIDITDVVDLKMKAVEAYRTQFYTDASPENNQEPQTYISTPDFRESILARSRMMGKRIGVKYGEGLMTTKVIGMSNLSGIILKET</sequence>
<dbReference type="PANTHER" id="PTHR12993:SF30">
    <property type="entry name" value="N-ACETYL-ALPHA-D-GLUCOSAMINYL L-MALATE DEACETYLASE 1"/>
    <property type="match status" value="1"/>
</dbReference>
<dbReference type="PANTHER" id="PTHR12993">
    <property type="entry name" value="N-ACETYLGLUCOSAMINYL-PHOSPHATIDYLINOSITOL DE-N-ACETYLASE-RELATED"/>
    <property type="match status" value="1"/>
</dbReference>
<dbReference type="OrthoDB" id="9778719at2"/>
<dbReference type="AlphaFoldDB" id="A0A1A9HYB1"/>
<proteinExistence type="predicted"/>
<dbReference type="GO" id="GO:0019213">
    <property type="term" value="F:deacetylase activity"/>
    <property type="evidence" value="ECO:0007669"/>
    <property type="project" value="InterPro"/>
</dbReference>
<dbReference type="Gene3D" id="3.40.50.10320">
    <property type="entry name" value="LmbE-like"/>
    <property type="match status" value="1"/>
</dbReference>
<dbReference type="EMBL" id="CP015772">
    <property type="protein sequence ID" value="ANH80377.1"/>
    <property type="molecule type" value="Genomic_DNA"/>
</dbReference>
<keyword evidence="2" id="KW-1185">Reference proteome</keyword>
<dbReference type="InterPro" id="IPR003737">
    <property type="entry name" value="GlcNAc_PI_deacetylase-related"/>
</dbReference>
<organism evidence="1 2">
    <name type="scientific">Niabella ginsenosidivorans</name>
    <dbReference type="NCBI Taxonomy" id="1176587"/>
    <lineage>
        <taxon>Bacteria</taxon>
        <taxon>Pseudomonadati</taxon>
        <taxon>Bacteroidota</taxon>
        <taxon>Chitinophagia</taxon>
        <taxon>Chitinophagales</taxon>
        <taxon>Chitinophagaceae</taxon>
        <taxon>Niabella</taxon>
    </lineage>
</organism>
<dbReference type="GO" id="GO:0071793">
    <property type="term" value="P:bacillithiol biosynthetic process"/>
    <property type="evidence" value="ECO:0007669"/>
    <property type="project" value="InterPro"/>
</dbReference>
<dbReference type="RefSeq" id="WP_067752730.1">
    <property type="nucleotide sequence ID" value="NZ_CP015772.1"/>
</dbReference>
<dbReference type="Pfam" id="PF02585">
    <property type="entry name" value="PIG-L"/>
    <property type="match status" value="1"/>
</dbReference>
<dbReference type="GO" id="GO:0016811">
    <property type="term" value="F:hydrolase activity, acting on carbon-nitrogen (but not peptide) bonds, in linear amides"/>
    <property type="evidence" value="ECO:0007669"/>
    <property type="project" value="TreeGrafter"/>
</dbReference>
<dbReference type="KEGG" id="nia:A8C56_04730"/>